<protein>
    <submittedName>
        <fullName evidence="2">Uncharacterized protein</fullName>
    </submittedName>
</protein>
<feature type="compositionally biased region" description="Polar residues" evidence="1">
    <location>
        <begin position="206"/>
        <end position="221"/>
    </location>
</feature>
<dbReference type="EnsemblBacteria" id="CAD73098">
    <property type="protein sequence ID" value="CAD73098"/>
    <property type="gene ID" value="RB3277"/>
</dbReference>
<accession>Q7UUI1</accession>
<dbReference type="HOGENOM" id="CLU_1249814_0_0_0"/>
<dbReference type="EMBL" id="BX294138">
    <property type="protein sequence ID" value="CAD73098.1"/>
    <property type="molecule type" value="Genomic_DNA"/>
</dbReference>
<dbReference type="AlphaFoldDB" id="Q7UUI1"/>
<dbReference type="InParanoid" id="Q7UUI1"/>
<evidence type="ECO:0000313" key="2">
    <source>
        <dbReference type="EMBL" id="CAD73098.1"/>
    </source>
</evidence>
<evidence type="ECO:0000313" key="3">
    <source>
        <dbReference type="Proteomes" id="UP000001025"/>
    </source>
</evidence>
<reference evidence="2 3" key="1">
    <citation type="journal article" date="2003" name="Proc. Natl. Acad. Sci. U.S.A.">
        <title>Complete genome sequence of the marine planctomycete Pirellula sp. strain 1.</title>
        <authorList>
            <person name="Gloeckner F.O."/>
            <person name="Kube M."/>
            <person name="Bauer M."/>
            <person name="Teeling H."/>
            <person name="Lombardot T."/>
            <person name="Ludwig W."/>
            <person name="Gade D."/>
            <person name="Beck A."/>
            <person name="Borzym K."/>
            <person name="Heitmann K."/>
            <person name="Rabus R."/>
            <person name="Schlesner H."/>
            <person name="Amann R."/>
            <person name="Reinhardt R."/>
        </authorList>
    </citation>
    <scope>NUCLEOTIDE SEQUENCE [LARGE SCALE GENOMIC DNA]</scope>
    <source>
        <strain evidence="3">DSM 10527 / NCIMB 13988 / SH1</strain>
    </source>
</reference>
<sequence>MACSRASGCLCQAKFFPSFASNSSLPNVSPAFGTQECTSLGNRNRRVHPPDEVSARPIQQVSFPSRSFEMTIGYAGIAHVRDDGVRLPQSRNFVEHLGRSDCGRIPSRVAAADIVQRHKSTHPARHVEVETTNVSLQLSKFGLPPNLSHRDRAACPVLLNAFQSPIAHHDPATTNSRNRVLVGFDFRKGSTNPHGELLKDERPARTSWTHECPTSDNPKVG</sequence>
<dbReference type="Proteomes" id="UP000001025">
    <property type="component" value="Chromosome"/>
</dbReference>
<keyword evidence="3" id="KW-1185">Reference proteome</keyword>
<name>Q7UUI1_RHOBA</name>
<dbReference type="STRING" id="243090.RB3277"/>
<organism evidence="2 3">
    <name type="scientific">Rhodopirellula baltica (strain DSM 10527 / NCIMB 13988 / SH1)</name>
    <dbReference type="NCBI Taxonomy" id="243090"/>
    <lineage>
        <taxon>Bacteria</taxon>
        <taxon>Pseudomonadati</taxon>
        <taxon>Planctomycetota</taxon>
        <taxon>Planctomycetia</taxon>
        <taxon>Pirellulales</taxon>
        <taxon>Pirellulaceae</taxon>
        <taxon>Rhodopirellula</taxon>
    </lineage>
</organism>
<proteinExistence type="predicted"/>
<gene>
    <name evidence="2" type="ordered locus">RB3277</name>
</gene>
<dbReference type="KEGG" id="rba:RB3277"/>
<evidence type="ECO:0000256" key="1">
    <source>
        <dbReference type="SAM" id="MobiDB-lite"/>
    </source>
</evidence>
<feature type="region of interest" description="Disordered" evidence="1">
    <location>
        <begin position="191"/>
        <end position="221"/>
    </location>
</feature>